<dbReference type="RefSeq" id="WP_345930250.1">
    <property type="nucleotide sequence ID" value="NZ_JBDIVF010000015.1"/>
</dbReference>
<proteinExistence type="predicted"/>
<organism evidence="2 3">
    <name type="scientific">Uliginosibacterium paludis</name>
    <dbReference type="NCBI Taxonomy" id="1615952"/>
    <lineage>
        <taxon>Bacteria</taxon>
        <taxon>Pseudomonadati</taxon>
        <taxon>Pseudomonadota</taxon>
        <taxon>Betaproteobacteria</taxon>
        <taxon>Rhodocyclales</taxon>
        <taxon>Zoogloeaceae</taxon>
        <taxon>Uliginosibacterium</taxon>
    </lineage>
</organism>
<feature type="chain" id="PRO_5046789291" evidence="1">
    <location>
        <begin position="20"/>
        <end position="101"/>
    </location>
</feature>
<keyword evidence="3" id="KW-1185">Reference proteome</keyword>
<dbReference type="PROSITE" id="PS51257">
    <property type="entry name" value="PROKAR_LIPOPROTEIN"/>
    <property type="match status" value="1"/>
</dbReference>
<reference evidence="2 3" key="1">
    <citation type="submission" date="2024-07" db="EMBL/GenBank/DDBJ databases">
        <title>Uliginosibacterium paludis KCTC:42655.</title>
        <authorList>
            <person name="Kim M.K."/>
        </authorList>
    </citation>
    <scope>NUCLEOTIDE SEQUENCE [LARGE SCALE GENOMIC DNA]</scope>
    <source>
        <strain evidence="2 3">KCTC 42655</strain>
    </source>
</reference>
<evidence type="ECO:0000313" key="3">
    <source>
        <dbReference type="Proteomes" id="UP001548590"/>
    </source>
</evidence>
<dbReference type="Proteomes" id="UP001548590">
    <property type="component" value="Unassembled WGS sequence"/>
</dbReference>
<comment type="caution">
    <text evidence="2">The sequence shown here is derived from an EMBL/GenBank/DDBJ whole genome shotgun (WGS) entry which is preliminary data.</text>
</comment>
<protein>
    <submittedName>
        <fullName evidence="2">Uncharacterized protein</fullName>
    </submittedName>
</protein>
<keyword evidence="1" id="KW-0732">Signal</keyword>
<name>A0ABV2CVK3_9RHOO</name>
<accession>A0ABV2CVK3</accession>
<feature type="signal peptide" evidence="1">
    <location>
        <begin position="1"/>
        <end position="19"/>
    </location>
</feature>
<dbReference type="EMBL" id="JBEWLZ010000018">
    <property type="protein sequence ID" value="MET1491955.1"/>
    <property type="molecule type" value="Genomic_DNA"/>
</dbReference>
<evidence type="ECO:0000313" key="2">
    <source>
        <dbReference type="EMBL" id="MET1491955.1"/>
    </source>
</evidence>
<evidence type="ECO:0000256" key="1">
    <source>
        <dbReference type="SAM" id="SignalP"/>
    </source>
</evidence>
<gene>
    <name evidence="2" type="ORF">ABVT11_19100</name>
</gene>
<sequence length="101" mass="10615">MLSALKKLPAALVASLALAACAAAPANRLHHGVLHLVGNAPFVSPVLDDEQGRRWPLEGVDKAQALALQNRRVEVEAGPAGAKDPLGGQPILQVRHIRPLD</sequence>